<dbReference type="Proteomes" id="UP000798662">
    <property type="component" value="Chromosome 1"/>
</dbReference>
<evidence type="ECO:0000313" key="2">
    <source>
        <dbReference type="Proteomes" id="UP000798662"/>
    </source>
</evidence>
<organism evidence="1 2">
    <name type="scientific">Pyropia yezoensis</name>
    <name type="common">Susabi-nori</name>
    <name type="synonym">Porphyra yezoensis</name>
    <dbReference type="NCBI Taxonomy" id="2788"/>
    <lineage>
        <taxon>Eukaryota</taxon>
        <taxon>Rhodophyta</taxon>
        <taxon>Bangiophyceae</taxon>
        <taxon>Bangiales</taxon>
        <taxon>Bangiaceae</taxon>
        <taxon>Pyropia</taxon>
    </lineage>
</organism>
<keyword evidence="2" id="KW-1185">Reference proteome</keyword>
<sequence length="95" mass="10361">MRAVDLTFTPQGLHVQQAFHKSEAWTRARSAFLVPVHPAGYTSDPPLLFLRAPTVTARHYIDARLLPSAAASEFFGGYISDWSGFPGPARKGGYG</sequence>
<protein>
    <submittedName>
        <fullName evidence="1">Uncharacterized protein</fullName>
    </submittedName>
</protein>
<comment type="caution">
    <text evidence="1">The sequence shown here is derived from an EMBL/GenBank/DDBJ whole genome shotgun (WGS) entry which is preliminary data.</text>
</comment>
<reference evidence="1" key="1">
    <citation type="submission" date="2019-11" db="EMBL/GenBank/DDBJ databases">
        <title>Nori genome reveals adaptations in red seaweeds to the harsh intertidal environment.</title>
        <authorList>
            <person name="Wang D."/>
            <person name="Mao Y."/>
        </authorList>
    </citation>
    <scope>NUCLEOTIDE SEQUENCE</scope>
    <source>
        <tissue evidence="1">Gametophyte</tissue>
    </source>
</reference>
<evidence type="ECO:0000313" key="1">
    <source>
        <dbReference type="EMBL" id="KAK1858522.1"/>
    </source>
</evidence>
<proteinExistence type="predicted"/>
<dbReference type="EMBL" id="CM020618">
    <property type="protein sequence ID" value="KAK1858522.1"/>
    <property type="molecule type" value="Genomic_DNA"/>
</dbReference>
<gene>
    <name evidence="1" type="ORF">I4F81_001123</name>
</gene>
<name>A0ACC3BM10_PYRYE</name>
<accession>A0ACC3BM10</accession>